<dbReference type="PANTHER" id="PTHR30055:SF234">
    <property type="entry name" value="HTH-TYPE TRANSCRIPTIONAL REGULATOR BETI"/>
    <property type="match status" value="1"/>
</dbReference>
<reference evidence="4" key="1">
    <citation type="submission" date="2019-07" db="EMBL/GenBank/DDBJ databases">
        <title>Genomic Encyclopedia of Type Strains, Phase IV (KMG-IV): sequencing the most valuable type-strain genomes for metagenomic binning, comparative biology and taxonomic classification.</title>
        <authorList>
            <person name="Goeker M."/>
        </authorList>
    </citation>
    <scope>NUCLEOTIDE SEQUENCE</scope>
    <source>
        <strain evidence="4">DSM 44596</strain>
    </source>
</reference>
<evidence type="ECO:0000256" key="3">
    <source>
        <dbReference type="ARBA" id="ARBA00023163"/>
    </source>
</evidence>
<dbReference type="InterPro" id="IPR009057">
    <property type="entry name" value="Homeodomain-like_sf"/>
</dbReference>
<dbReference type="Gene3D" id="1.10.357.10">
    <property type="entry name" value="Tetracycline Repressor, domain 2"/>
    <property type="match status" value="1"/>
</dbReference>
<dbReference type="PROSITE" id="PS50977">
    <property type="entry name" value="HTH_TETR_2"/>
    <property type="match status" value="1"/>
</dbReference>
<dbReference type="InterPro" id="IPR050109">
    <property type="entry name" value="HTH-type_TetR-like_transc_reg"/>
</dbReference>
<gene>
    <name evidence="4" type="ORF">FNL38_104174</name>
</gene>
<evidence type="ECO:0000313" key="4">
    <source>
        <dbReference type="EMBL" id="TYQ03806.1"/>
    </source>
</evidence>
<dbReference type="SUPFAM" id="SSF46689">
    <property type="entry name" value="Homeodomain-like"/>
    <property type="match status" value="1"/>
</dbReference>
<dbReference type="GO" id="GO:0003700">
    <property type="term" value="F:DNA-binding transcription factor activity"/>
    <property type="evidence" value="ECO:0007669"/>
    <property type="project" value="TreeGrafter"/>
</dbReference>
<dbReference type="EMBL" id="VNIQ01000004">
    <property type="protein sequence ID" value="TYQ03806.1"/>
    <property type="molecule type" value="Genomic_DNA"/>
</dbReference>
<dbReference type="PANTHER" id="PTHR30055">
    <property type="entry name" value="HTH-TYPE TRANSCRIPTIONAL REGULATOR RUTR"/>
    <property type="match status" value="1"/>
</dbReference>
<keyword evidence="1" id="KW-0805">Transcription regulation</keyword>
<comment type="caution">
    <text evidence="4">The sequence shown here is derived from an EMBL/GenBank/DDBJ whole genome shotgun (WGS) entry which is preliminary data.</text>
</comment>
<accession>A0A652YNZ5</accession>
<dbReference type="AlphaFoldDB" id="A0A652YNZ5"/>
<dbReference type="Pfam" id="PF00440">
    <property type="entry name" value="TetR_N"/>
    <property type="match status" value="1"/>
</dbReference>
<keyword evidence="2" id="KW-0238">DNA-binding</keyword>
<evidence type="ECO:0000256" key="1">
    <source>
        <dbReference type="ARBA" id="ARBA00023015"/>
    </source>
</evidence>
<dbReference type="InterPro" id="IPR001647">
    <property type="entry name" value="HTH_TetR"/>
</dbReference>
<evidence type="ECO:0000256" key="2">
    <source>
        <dbReference type="ARBA" id="ARBA00023125"/>
    </source>
</evidence>
<protein>
    <submittedName>
        <fullName evidence="4">TetR family transcriptional regulator</fullName>
    </submittedName>
</protein>
<dbReference type="PRINTS" id="PR00455">
    <property type="entry name" value="HTHTETR"/>
</dbReference>
<keyword evidence="3" id="KW-0804">Transcription</keyword>
<name>A0A652YNZ5_NOCGL</name>
<sequence length="212" mass="22814">MVGVETVAQATARSKIIAAARHVFVNPGYAAATIKQLADAADVSVQSVYFVFGNKPSVLSALLEVEVAGDEARISTLDRPWVAAALGAPHPLGQLRIQVHHGRLILERTADILLALRAAASADEDAALLWQTNLAQRRTVQQHLMIGLVEKDPSVDLETAINVALTLTSAETYTDLVVESGWTGEQYEEWVVGTLASTLGLDQAKKSRPRRV</sequence>
<proteinExistence type="predicted"/>
<dbReference type="GO" id="GO:0000976">
    <property type="term" value="F:transcription cis-regulatory region binding"/>
    <property type="evidence" value="ECO:0007669"/>
    <property type="project" value="TreeGrafter"/>
</dbReference>
<organism evidence="4">
    <name type="scientific">Nocardia globerula</name>
    <dbReference type="NCBI Taxonomy" id="1818"/>
    <lineage>
        <taxon>Bacteria</taxon>
        <taxon>Bacillati</taxon>
        <taxon>Actinomycetota</taxon>
        <taxon>Actinomycetes</taxon>
        <taxon>Mycobacteriales</taxon>
        <taxon>Nocardiaceae</taxon>
        <taxon>Nocardia</taxon>
    </lineage>
</organism>